<feature type="region of interest" description="Disordered" evidence="1">
    <location>
        <begin position="1"/>
        <end position="41"/>
    </location>
</feature>
<proteinExistence type="predicted"/>
<evidence type="ECO:0000313" key="2">
    <source>
        <dbReference type="EMBL" id="WTU74572.1"/>
    </source>
</evidence>
<organism evidence="2">
    <name type="scientific">Streptomyces sp. NBC_00049</name>
    <dbReference type="NCBI Taxonomy" id="2903617"/>
    <lineage>
        <taxon>Bacteria</taxon>
        <taxon>Bacillati</taxon>
        <taxon>Actinomycetota</taxon>
        <taxon>Actinomycetes</taxon>
        <taxon>Kitasatosporales</taxon>
        <taxon>Streptomycetaceae</taxon>
        <taxon>Streptomyces</taxon>
    </lineage>
</organism>
<name>A0AAU2JRL3_9ACTN</name>
<gene>
    <name evidence="2" type="ORF">OG327_15250</name>
</gene>
<dbReference type="AlphaFoldDB" id="A0AAU2JRL3"/>
<protein>
    <recommendedName>
        <fullName evidence="3">Secreted protein</fullName>
    </recommendedName>
</protein>
<sequence>MTEPTNDPKTAVQTAAQSAVPTAVPTPVPDAAAPAPASAGSRVKAGPLVVGVLSLAVLVGTGVWASATVDDADRSAPTAYWAAAGAEPQKAPEPESVPANAVSAKLLPVPASYELGPDFGVQGNDFVVSGDKAVEGFKEVRKGLSTAERKKRDEMLGELKLKGQAGRTYMKWAGNLVVEVRIVQADPQALNTFAGITKKFLEAIGDDREGPKVDGYPDAKCSLMAVGEEKEEKIDSVYCVAVEGDVMVDFRAYGPKSGFYTTDAVEFLKNQLNHLKSPGESA</sequence>
<dbReference type="EMBL" id="CP108264">
    <property type="protein sequence ID" value="WTU74572.1"/>
    <property type="molecule type" value="Genomic_DNA"/>
</dbReference>
<feature type="compositionally biased region" description="Low complexity" evidence="1">
    <location>
        <begin position="10"/>
        <end position="39"/>
    </location>
</feature>
<accession>A0AAU2JRL3</accession>
<evidence type="ECO:0008006" key="3">
    <source>
        <dbReference type="Google" id="ProtNLM"/>
    </source>
</evidence>
<evidence type="ECO:0000256" key="1">
    <source>
        <dbReference type="SAM" id="MobiDB-lite"/>
    </source>
</evidence>
<reference evidence="2" key="1">
    <citation type="submission" date="2022-10" db="EMBL/GenBank/DDBJ databases">
        <title>The complete genomes of actinobacterial strains from the NBC collection.</title>
        <authorList>
            <person name="Joergensen T.S."/>
            <person name="Alvarez Arevalo M."/>
            <person name="Sterndorff E.B."/>
            <person name="Faurdal D."/>
            <person name="Vuksanovic O."/>
            <person name="Mourched A.-S."/>
            <person name="Charusanti P."/>
            <person name="Shaw S."/>
            <person name="Blin K."/>
            <person name="Weber T."/>
        </authorList>
    </citation>
    <scope>NUCLEOTIDE SEQUENCE</scope>
    <source>
        <strain evidence="2">NBC_00049</strain>
    </source>
</reference>